<dbReference type="HOGENOM" id="CLU_1627520_0_0_1"/>
<dbReference type="EMBL" id="AWSO01000042">
    <property type="protein sequence ID" value="ESK96739.1"/>
    <property type="molecule type" value="Genomic_DNA"/>
</dbReference>
<gene>
    <name evidence="1" type="ORF">Moror_6699</name>
</gene>
<evidence type="ECO:0000313" key="2">
    <source>
        <dbReference type="Proteomes" id="UP000017559"/>
    </source>
</evidence>
<dbReference type="KEGG" id="mrr:Moror_6699"/>
<keyword evidence="2" id="KW-1185">Reference proteome</keyword>
<accession>V2YYH2</accession>
<dbReference type="InterPro" id="IPR008949">
    <property type="entry name" value="Isoprenoid_synthase_dom_sf"/>
</dbReference>
<evidence type="ECO:0000313" key="1">
    <source>
        <dbReference type="EMBL" id="ESK96739.1"/>
    </source>
</evidence>
<sequence length="163" mass="18350">MIRMPYLNLTKGKVQKNLMLDHFAALIIEFSRHFPRIAYNIMLSSITNLATALVLEKESEGITRLRYPTMARGMSGASEASALAIFPSCVPVTTSIQALPELVVFTTDGEVRYHPYYFSNGSLTLDSDILSFYKEECDGEDVNRLTLLSWCLGNLRLKRYSAL</sequence>
<dbReference type="OrthoDB" id="2998174at2759"/>
<name>V2YYH2_MONRO</name>
<proteinExistence type="predicted"/>
<comment type="caution">
    <text evidence="1">The sequence shown here is derived from an EMBL/GenBank/DDBJ whole genome shotgun (WGS) entry which is preliminary data.</text>
</comment>
<dbReference type="Gene3D" id="1.10.600.10">
    <property type="entry name" value="Farnesyl Diphosphate Synthase"/>
    <property type="match status" value="1"/>
</dbReference>
<organism evidence="1 2">
    <name type="scientific">Moniliophthora roreri (strain MCA 2997)</name>
    <name type="common">Cocoa frosty pod rot fungus</name>
    <name type="synonym">Crinipellis roreri</name>
    <dbReference type="NCBI Taxonomy" id="1381753"/>
    <lineage>
        <taxon>Eukaryota</taxon>
        <taxon>Fungi</taxon>
        <taxon>Dikarya</taxon>
        <taxon>Basidiomycota</taxon>
        <taxon>Agaricomycotina</taxon>
        <taxon>Agaricomycetes</taxon>
        <taxon>Agaricomycetidae</taxon>
        <taxon>Agaricales</taxon>
        <taxon>Marasmiineae</taxon>
        <taxon>Marasmiaceae</taxon>
        <taxon>Moniliophthora</taxon>
    </lineage>
</organism>
<dbReference type="AlphaFoldDB" id="V2YYH2"/>
<protein>
    <submittedName>
        <fullName evidence="1">Longiborneol synthase</fullName>
    </submittedName>
</protein>
<dbReference type="Proteomes" id="UP000017559">
    <property type="component" value="Unassembled WGS sequence"/>
</dbReference>
<reference evidence="1 2" key="1">
    <citation type="journal article" date="2014" name="BMC Genomics">
        <title>Genome and secretome analysis of the hemibiotrophic fungal pathogen, Moniliophthora roreri, which causes frosty pod rot disease of cacao: mechanisms of the biotrophic and necrotrophic phases.</title>
        <authorList>
            <person name="Meinhardt L.W."/>
            <person name="Costa G.G.L."/>
            <person name="Thomazella D.P.T."/>
            <person name="Teixeira P.J.P.L."/>
            <person name="Carazzolle M.F."/>
            <person name="Schuster S.C."/>
            <person name="Carlson J.E."/>
            <person name="Guiltinan M.J."/>
            <person name="Mieczkowski P."/>
            <person name="Farmer A."/>
            <person name="Ramaraj T."/>
            <person name="Crozier J."/>
            <person name="Davis R.E."/>
            <person name="Shao J."/>
            <person name="Melnick R.L."/>
            <person name="Pereira G.A.G."/>
            <person name="Bailey B.A."/>
        </authorList>
    </citation>
    <scope>NUCLEOTIDE SEQUENCE [LARGE SCALE GENOMIC DNA]</scope>
    <source>
        <strain evidence="1 2">MCA 2997</strain>
    </source>
</reference>